<organism evidence="2 3">
    <name type="scientific">Favolaschia claudopus</name>
    <dbReference type="NCBI Taxonomy" id="2862362"/>
    <lineage>
        <taxon>Eukaryota</taxon>
        <taxon>Fungi</taxon>
        <taxon>Dikarya</taxon>
        <taxon>Basidiomycota</taxon>
        <taxon>Agaricomycotina</taxon>
        <taxon>Agaricomycetes</taxon>
        <taxon>Agaricomycetidae</taxon>
        <taxon>Agaricales</taxon>
        <taxon>Marasmiineae</taxon>
        <taxon>Mycenaceae</taxon>
        <taxon>Favolaschia</taxon>
    </lineage>
</organism>
<accession>A0AAW0ARS2</accession>
<keyword evidence="1" id="KW-0472">Membrane</keyword>
<keyword evidence="1" id="KW-1133">Transmembrane helix</keyword>
<keyword evidence="3" id="KW-1185">Reference proteome</keyword>
<dbReference type="AlphaFoldDB" id="A0AAW0ARS2"/>
<dbReference type="Proteomes" id="UP001362999">
    <property type="component" value="Unassembled WGS sequence"/>
</dbReference>
<name>A0AAW0ARS2_9AGAR</name>
<proteinExistence type="predicted"/>
<comment type="caution">
    <text evidence="2">The sequence shown here is derived from an EMBL/GenBank/DDBJ whole genome shotgun (WGS) entry which is preliminary data.</text>
</comment>
<evidence type="ECO:0000313" key="2">
    <source>
        <dbReference type="EMBL" id="KAK7016091.1"/>
    </source>
</evidence>
<feature type="transmembrane region" description="Helical" evidence="1">
    <location>
        <begin position="7"/>
        <end position="27"/>
    </location>
</feature>
<gene>
    <name evidence="2" type="ORF">R3P38DRAFT_2786467</name>
</gene>
<keyword evidence="1" id="KW-0812">Transmembrane</keyword>
<evidence type="ECO:0000313" key="3">
    <source>
        <dbReference type="Proteomes" id="UP001362999"/>
    </source>
</evidence>
<protein>
    <submittedName>
        <fullName evidence="2">Uncharacterized protein</fullName>
    </submittedName>
</protein>
<reference evidence="2 3" key="1">
    <citation type="journal article" date="2024" name="J Genomics">
        <title>Draft genome sequencing and assembly of Favolaschia claudopus CIRM-BRFM 2984 isolated from oak limbs.</title>
        <authorList>
            <person name="Navarro D."/>
            <person name="Drula E."/>
            <person name="Chaduli D."/>
            <person name="Cazenave R."/>
            <person name="Ahrendt S."/>
            <person name="Wang J."/>
            <person name="Lipzen A."/>
            <person name="Daum C."/>
            <person name="Barry K."/>
            <person name="Grigoriev I.V."/>
            <person name="Favel A."/>
            <person name="Rosso M.N."/>
            <person name="Martin F."/>
        </authorList>
    </citation>
    <scope>NUCLEOTIDE SEQUENCE [LARGE SCALE GENOMIC DNA]</scope>
    <source>
        <strain evidence="2 3">CIRM-BRFM 2984</strain>
    </source>
</reference>
<evidence type="ECO:0000256" key="1">
    <source>
        <dbReference type="SAM" id="Phobius"/>
    </source>
</evidence>
<dbReference type="EMBL" id="JAWWNJ010000052">
    <property type="protein sequence ID" value="KAK7016091.1"/>
    <property type="molecule type" value="Genomic_DNA"/>
</dbReference>
<sequence length="128" mass="14302">MTDLVRCGVYIGFVALAVAVVCGSVSFSNIPLRFDFGLSHFRSMGAAVYTGDGLLTQHHVTRLKRDKYTWGGSKDTAYIRSIIIPHFDSLLTSSPTSAQRTFREKGSKSSLREALRPRSKIRGWEVQY</sequence>